<dbReference type="NCBIfam" id="NF007033">
    <property type="entry name" value="PRK09496.1-5"/>
    <property type="match status" value="1"/>
</dbReference>
<dbReference type="Gene3D" id="3.40.50.720">
    <property type="entry name" value="NAD(P)-binding Rossmann-like Domain"/>
    <property type="match status" value="2"/>
</dbReference>
<dbReference type="PRINTS" id="PR00335">
    <property type="entry name" value="KUPTAKETRKA"/>
</dbReference>
<keyword evidence="10" id="KW-1185">Reference proteome</keyword>
<dbReference type="RefSeq" id="WP_075820970.1">
    <property type="nucleotide sequence ID" value="NZ_CAPIAK010000019.1"/>
</dbReference>
<dbReference type="OrthoDB" id="9775180at2"/>
<dbReference type="InterPro" id="IPR036721">
    <property type="entry name" value="RCK_C_sf"/>
</dbReference>
<dbReference type="PROSITE" id="PS51201">
    <property type="entry name" value="RCK_N"/>
    <property type="match status" value="2"/>
</dbReference>
<dbReference type="InterPro" id="IPR036291">
    <property type="entry name" value="NAD(P)-bd_dom_sf"/>
</dbReference>
<keyword evidence="2" id="KW-0813">Transport</keyword>
<name>A0A1U7NCZ6_9FIRM</name>
<dbReference type="Gene3D" id="3.30.70.1450">
    <property type="entry name" value="Regulator of K+ conductance, C-terminal domain"/>
    <property type="match status" value="2"/>
</dbReference>
<dbReference type="Pfam" id="PF02254">
    <property type="entry name" value="TrkA_N"/>
    <property type="match status" value="2"/>
</dbReference>
<organism evidence="9 10">
    <name type="scientific">Ileibacterium valens</name>
    <dbReference type="NCBI Taxonomy" id="1862668"/>
    <lineage>
        <taxon>Bacteria</taxon>
        <taxon>Bacillati</taxon>
        <taxon>Bacillota</taxon>
        <taxon>Erysipelotrichia</taxon>
        <taxon>Erysipelotrichales</taxon>
        <taxon>Erysipelotrichaceae</taxon>
        <taxon>Ileibacterium</taxon>
    </lineage>
</organism>
<evidence type="ECO:0000256" key="5">
    <source>
        <dbReference type="ARBA" id="ARBA00023027"/>
    </source>
</evidence>
<evidence type="ECO:0000259" key="8">
    <source>
        <dbReference type="PROSITE" id="PS51202"/>
    </source>
</evidence>
<dbReference type="GeneID" id="82203828"/>
<evidence type="ECO:0000313" key="9">
    <source>
        <dbReference type="EMBL" id="OLU36736.1"/>
    </source>
</evidence>
<accession>A0A1U7NCZ6</accession>
<evidence type="ECO:0000256" key="3">
    <source>
        <dbReference type="ARBA" id="ARBA00022538"/>
    </source>
</evidence>
<feature type="domain" description="RCK N-terminal" evidence="7">
    <location>
        <begin position="1"/>
        <end position="121"/>
    </location>
</feature>
<keyword evidence="4" id="KW-0630">Potassium</keyword>
<dbReference type="InterPro" id="IPR050721">
    <property type="entry name" value="Trk_Ktr_HKT_K-transport"/>
</dbReference>
<evidence type="ECO:0000256" key="2">
    <source>
        <dbReference type="ARBA" id="ARBA00022448"/>
    </source>
</evidence>
<dbReference type="InterPro" id="IPR003148">
    <property type="entry name" value="RCK_N"/>
</dbReference>
<dbReference type="NCBIfam" id="NF007039">
    <property type="entry name" value="PRK09496.3-2"/>
    <property type="match status" value="1"/>
</dbReference>
<feature type="domain" description="RCK N-terminal" evidence="7">
    <location>
        <begin position="229"/>
        <end position="346"/>
    </location>
</feature>
<evidence type="ECO:0000256" key="1">
    <source>
        <dbReference type="ARBA" id="ARBA00017378"/>
    </source>
</evidence>
<sequence>MKIMIIGCGKVGTSLVRELSREEHEVTVIDNRADRAKGIVGEYDVMGLVGSGMDHSLLQEGGIDQTDLFIAVTGNDELNLLCCLLARKLCENIQTIARVRSPEYSETIMDLQSDLGVSVIINPELAAAREVFKAISLPPTVSAETFSSDASEIYKLKIPKGSVLEGMAIKDIPHKLKSDILICMVERKDDLFIPDGEFILHEKDLISITGQPKKRMQFFKKIGIKSNNVHNVMVIGAGKLAFYLAKMLEKTNINLTLVDNNRATCEKMATFFPNATIIEGNGSDREMLADEGLENMDAFVSLTGIDEENIILSLYIRSIMPIKTITKINRISFDDVINALDLDTIINPKKLTSETIIRYVRAAEGGMGSNVETVHRLAQDRAEALEFYIREKSRATNIPLMNLKTRSDTLAALIVRDGKAILPRGTDEIRVGDSVIFITTHTGLCTLDDVLDEDVL</sequence>
<reference evidence="9 10" key="1">
    <citation type="submission" date="2016-11" db="EMBL/GenBank/DDBJ databases">
        <title>Description of two novel members of the family Erysipelotrichaceae: Ileibacterium lipovorans gen. nov., sp. nov. and Dubosiella newyorkensis, gen. nov., sp. nov.</title>
        <authorList>
            <person name="Cox L.M."/>
            <person name="Sohn J."/>
            <person name="Tyrrell K.L."/>
            <person name="Citron D.M."/>
            <person name="Lawson P.A."/>
            <person name="Patel N.B."/>
            <person name="Iizumi T."/>
            <person name="Perez-Perez G.I."/>
            <person name="Goldstein E.J."/>
            <person name="Blaser M.J."/>
        </authorList>
    </citation>
    <scope>NUCLEOTIDE SEQUENCE [LARGE SCALE GENOMIC DNA]</scope>
    <source>
        <strain evidence="9 10">NYU-BL-A3</strain>
    </source>
</reference>
<dbReference type="GO" id="GO:0015079">
    <property type="term" value="F:potassium ion transmembrane transporter activity"/>
    <property type="evidence" value="ECO:0007669"/>
    <property type="project" value="InterPro"/>
</dbReference>
<keyword evidence="6" id="KW-0406">Ion transport</keyword>
<dbReference type="PANTHER" id="PTHR43833">
    <property type="entry name" value="POTASSIUM CHANNEL PROTEIN 2-RELATED-RELATED"/>
    <property type="match status" value="1"/>
</dbReference>
<dbReference type="Proteomes" id="UP000186341">
    <property type="component" value="Unassembled WGS sequence"/>
</dbReference>
<proteinExistence type="predicted"/>
<evidence type="ECO:0000259" key="7">
    <source>
        <dbReference type="PROSITE" id="PS51201"/>
    </source>
</evidence>
<dbReference type="AlphaFoldDB" id="A0A1U7NCZ6"/>
<dbReference type="InterPro" id="IPR006036">
    <property type="entry name" value="K_uptake_TrkA"/>
</dbReference>
<dbReference type="PROSITE" id="PS51202">
    <property type="entry name" value="RCK_C"/>
    <property type="match status" value="2"/>
</dbReference>
<dbReference type="Pfam" id="PF02080">
    <property type="entry name" value="TrkA_C"/>
    <property type="match status" value="1"/>
</dbReference>
<keyword evidence="3" id="KW-0633">Potassium transport</keyword>
<dbReference type="GO" id="GO:0005886">
    <property type="term" value="C:plasma membrane"/>
    <property type="evidence" value="ECO:0007669"/>
    <property type="project" value="InterPro"/>
</dbReference>
<gene>
    <name evidence="9" type="ORF">BO222_11865</name>
</gene>
<evidence type="ECO:0000256" key="6">
    <source>
        <dbReference type="ARBA" id="ARBA00023065"/>
    </source>
</evidence>
<dbReference type="EMBL" id="MPJW01000260">
    <property type="protein sequence ID" value="OLU36736.1"/>
    <property type="molecule type" value="Genomic_DNA"/>
</dbReference>
<feature type="domain" description="RCK C-terminal" evidence="8">
    <location>
        <begin position="372"/>
        <end position="453"/>
    </location>
</feature>
<dbReference type="InterPro" id="IPR006037">
    <property type="entry name" value="RCK_C"/>
</dbReference>
<protein>
    <recommendedName>
        <fullName evidence="1">Trk system potassium uptake protein TrkA</fullName>
    </recommendedName>
</protein>
<dbReference type="SUPFAM" id="SSF51735">
    <property type="entry name" value="NAD(P)-binding Rossmann-fold domains"/>
    <property type="match status" value="2"/>
</dbReference>
<comment type="caution">
    <text evidence="9">The sequence shown here is derived from an EMBL/GenBank/DDBJ whole genome shotgun (WGS) entry which is preliminary data.</text>
</comment>
<dbReference type="PANTHER" id="PTHR43833:SF5">
    <property type="entry name" value="TRK SYSTEM POTASSIUM UPTAKE PROTEIN TRKA"/>
    <property type="match status" value="1"/>
</dbReference>
<dbReference type="SUPFAM" id="SSF116726">
    <property type="entry name" value="TrkA C-terminal domain-like"/>
    <property type="match status" value="2"/>
</dbReference>
<evidence type="ECO:0000256" key="4">
    <source>
        <dbReference type="ARBA" id="ARBA00022958"/>
    </source>
</evidence>
<evidence type="ECO:0000313" key="10">
    <source>
        <dbReference type="Proteomes" id="UP000186341"/>
    </source>
</evidence>
<feature type="domain" description="RCK C-terminal" evidence="8">
    <location>
        <begin position="141"/>
        <end position="225"/>
    </location>
</feature>
<keyword evidence="5" id="KW-0520">NAD</keyword>